<name>A0A3N4IS35_9PEZI</name>
<dbReference type="EMBL" id="ML120629">
    <property type="protein sequence ID" value="RPA88973.1"/>
    <property type="molecule type" value="Genomic_DNA"/>
</dbReference>
<reference evidence="1 2" key="1">
    <citation type="journal article" date="2018" name="Nat. Ecol. Evol.">
        <title>Pezizomycetes genomes reveal the molecular basis of ectomycorrhizal truffle lifestyle.</title>
        <authorList>
            <person name="Murat C."/>
            <person name="Payen T."/>
            <person name="Noel B."/>
            <person name="Kuo A."/>
            <person name="Morin E."/>
            <person name="Chen J."/>
            <person name="Kohler A."/>
            <person name="Krizsan K."/>
            <person name="Balestrini R."/>
            <person name="Da Silva C."/>
            <person name="Montanini B."/>
            <person name="Hainaut M."/>
            <person name="Levati E."/>
            <person name="Barry K.W."/>
            <person name="Belfiori B."/>
            <person name="Cichocki N."/>
            <person name="Clum A."/>
            <person name="Dockter R.B."/>
            <person name="Fauchery L."/>
            <person name="Guy J."/>
            <person name="Iotti M."/>
            <person name="Le Tacon F."/>
            <person name="Lindquist E.A."/>
            <person name="Lipzen A."/>
            <person name="Malagnac F."/>
            <person name="Mello A."/>
            <person name="Molinier V."/>
            <person name="Miyauchi S."/>
            <person name="Poulain J."/>
            <person name="Riccioni C."/>
            <person name="Rubini A."/>
            <person name="Sitrit Y."/>
            <person name="Splivallo R."/>
            <person name="Traeger S."/>
            <person name="Wang M."/>
            <person name="Zifcakova L."/>
            <person name="Wipf D."/>
            <person name="Zambonelli A."/>
            <person name="Paolocci F."/>
            <person name="Nowrousian M."/>
            <person name="Ottonello S."/>
            <person name="Baldrian P."/>
            <person name="Spatafora J.W."/>
            <person name="Henrissat B."/>
            <person name="Nagy L.G."/>
            <person name="Aury J.M."/>
            <person name="Wincker P."/>
            <person name="Grigoriev I.V."/>
            <person name="Bonfante P."/>
            <person name="Martin F.M."/>
        </authorList>
    </citation>
    <scope>NUCLEOTIDE SEQUENCE [LARGE SCALE GENOMIC DNA]</scope>
    <source>
        <strain evidence="1 2">120613-1</strain>
    </source>
</reference>
<dbReference type="Proteomes" id="UP000276215">
    <property type="component" value="Unassembled WGS sequence"/>
</dbReference>
<proteinExistence type="predicted"/>
<sequence>MAVKLSGVLVNLGIKIELVYPEKIPCEIWQIFETETYLYQGTIVGSSKSLARFACVCKVYFGNLIALIDKGKRYNRLTSPLTPPSTTSFSSRHTFTCISIQATLPLSNYDLGRLLWSVPGLSRYLGSTVIKTPFLAVFDLPTEKRGYNYQESYMKRRKILGPWLRSDDKTCLLKQKFEGIIEVISDITRGHDRLSSHLNSHRICQMDSEHKSLLMALQVTLSPLALNARLQWDNDMGIFKLSLKDIWSKVSQGKLYEEPFDKAALLTNLCNLAKFMVFFLGRGSYAKIATYVGFIIRDMMKEDRGVPCTWEKRICDGPNPEIWKYWMGVAVTMDYGRTLPGHYPDAFAYASTRRVPEDNADLLHFRLYENKNKTVFEGAGVLEDDRPIEIVGKVTQISPLHAAFPDWKRVHFIKTVTGGKSFVYDGCLVPGGRAIIGNFLQVKSGEQNPTINNFKVPDNLVGGSFLLWGVSHMDYLIEMQVRQVDFHEDDFLNP</sequence>
<keyword evidence="2" id="KW-1185">Reference proteome</keyword>
<organism evidence="1 2">
    <name type="scientific">Choiromyces venosus 120613-1</name>
    <dbReference type="NCBI Taxonomy" id="1336337"/>
    <lineage>
        <taxon>Eukaryota</taxon>
        <taxon>Fungi</taxon>
        <taxon>Dikarya</taxon>
        <taxon>Ascomycota</taxon>
        <taxon>Pezizomycotina</taxon>
        <taxon>Pezizomycetes</taxon>
        <taxon>Pezizales</taxon>
        <taxon>Tuberaceae</taxon>
        <taxon>Choiromyces</taxon>
    </lineage>
</organism>
<dbReference type="OrthoDB" id="3971593at2759"/>
<accession>A0A3N4IS35</accession>
<gene>
    <name evidence="1" type="ORF">L873DRAFT_1796383</name>
</gene>
<protein>
    <submittedName>
        <fullName evidence="1">Uncharacterized protein</fullName>
    </submittedName>
</protein>
<evidence type="ECO:0000313" key="2">
    <source>
        <dbReference type="Proteomes" id="UP000276215"/>
    </source>
</evidence>
<dbReference type="AlphaFoldDB" id="A0A3N4IS35"/>
<evidence type="ECO:0000313" key="1">
    <source>
        <dbReference type="EMBL" id="RPA88973.1"/>
    </source>
</evidence>